<gene>
    <name evidence="2" type="ORF">MTBPR1_20319</name>
</gene>
<accession>A0A1C3RGR9</accession>
<evidence type="ECO:0000313" key="3">
    <source>
        <dbReference type="Proteomes" id="UP000231658"/>
    </source>
</evidence>
<dbReference type="PROSITE" id="PS51379">
    <property type="entry name" value="4FE4S_FER_2"/>
    <property type="match status" value="1"/>
</dbReference>
<dbReference type="STRING" id="1867952.MTBPR1_20319"/>
<dbReference type="AlphaFoldDB" id="A0A1C3RGR9"/>
<feature type="domain" description="4Fe-4S ferredoxin-type" evidence="1">
    <location>
        <begin position="127"/>
        <end position="160"/>
    </location>
</feature>
<dbReference type="EMBL" id="FLYE01000012">
    <property type="protein sequence ID" value="SCA56471.1"/>
    <property type="molecule type" value="Genomic_DNA"/>
</dbReference>
<dbReference type="InterPro" id="IPR017896">
    <property type="entry name" value="4Fe4S_Fe-S-bd"/>
</dbReference>
<keyword evidence="3" id="KW-1185">Reference proteome</keyword>
<protein>
    <recommendedName>
        <fullName evidence="1">4Fe-4S ferredoxin-type domain-containing protein</fullName>
    </recommendedName>
</protein>
<evidence type="ECO:0000259" key="1">
    <source>
        <dbReference type="PROSITE" id="PS51379"/>
    </source>
</evidence>
<sequence length="215" mass="24758">MVSYLDIDKELEPYGLCLRGGFVENSTYLLVGNVGSKMWKQFGREHEDWIEPNPMDNWTRKSMDALAQKIGATVIYPFDGPNYAPFQFWAEKADCVFPSPIGPLIHPKYGLWHAYRAVFLFDQAVEDVPDIPDEASPCERCFTKPCLSSCPVEAFSQDKPFKFQKCIDFLNKNLEGSCMKYGCLARQACPVGKQYAYEREHAFFHLERFRRLAPK</sequence>
<evidence type="ECO:0000313" key="2">
    <source>
        <dbReference type="EMBL" id="SCA56471.1"/>
    </source>
</evidence>
<dbReference type="Proteomes" id="UP000231658">
    <property type="component" value="Unassembled WGS sequence"/>
</dbReference>
<name>A0A1C3RGR9_9PROT</name>
<dbReference type="RefSeq" id="WP_069188556.1">
    <property type="nucleotide sequence ID" value="NZ_FLYE01000012.1"/>
</dbReference>
<reference evidence="2 3" key="1">
    <citation type="submission" date="2016-07" db="EMBL/GenBank/DDBJ databases">
        <authorList>
            <person name="Lefevre C.T."/>
        </authorList>
    </citation>
    <scope>NUCLEOTIDE SEQUENCE [LARGE SCALE GENOMIC DNA]</scope>
    <source>
        <strain evidence="2">PR1</strain>
    </source>
</reference>
<dbReference type="OrthoDB" id="8279740at2"/>
<proteinExistence type="predicted"/>
<organism evidence="2 3">
    <name type="scientific">Candidatus Terasakiella magnetica</name>
    <dbReference type="NCBI Taxonomy" id="1867952"/>
    <lineage>
        <taxon>Bacteria</taxon>
        <taxon>Pseudomonadati</taxon>
        <taxon>Pseudomonadota</taxon>
        <taxon>Alphaproteobacteria</taxon>
        <taxon>Rhodospirillales</taxon>
        <taxon>Terasakiellaceae</taxon>
        <taxon>Terasakiella</taxon>
    </lineage>
</organism>